<proteinExistence type="predicted"/>
<dbReference type="EMBL" id="CP133191">
    <property type="protein sequence ID" value="WMN03172.1"/>
    <property type="molecule type" value="Genomic_DNA"/>
</dbReference>
<evidence type="ECO:0000313" key="1">
    <source>
        <dbReference type="EMBL" id="WMN01886.1"/>
    </source>
</evidence>
<dbReference type="AlphaFoldDB" id="A0AAX4A025"/>
<dbReference type="RefSeq" id="WP_308371456.1">
    <property type="nucleotide sequence ID" value="NZ_CP124545.1"/>
</dbReference>
<reference evidence="2" key="1">
    <citation type="submission" date="2023-08" db="EMBL/GenBank/DDBJ databases">
        <title>Isolation and Characterization of Rhodococcus erythropolis MGMM8.</title>
        <authorList>
            <person name="Diabankana R.G.C."/>
            <person name="Afordoanyi D.M."/>
            <person name="Validov S.Z."/>
        </authorList>
    </citation>
    <scope>NUCLEOTIDE SEQUENCE</scope>
    <source>
        <strain evidence="2">MGMM8</strain>
        <plasmid evidence="2">pMGMM8_1</plasmid>
    </source>
</reference>
<organism evidence="2 3">
    <name type="scientific">Rhodococcus erythropolis</name>
    <name type="common">Arthrobacter picolinophilus</name>
    <dbReference type="NCBI Taxonomy" id="1833"/>
    <lineage>
        <taxon>Bacteria</taxon>
        <taxon>Bacillati</taxon>
        <taxon>Actinomycetota</taxon>
        <taxon>Actinomycetes</taxon>
        <taxon>Mycobacteriales</taxon>
        <taxon>Nocardiaceae</taxon>
        <taxon>Rhodococcus</taxon>
        <taxon>Rhodococcus erythropolis group</taxon>
    </lineage>
</organism>
<dbReference type="Proteomes" id="UP001230933">
    <property type="component" value="Chromosome"/>
</dbReference>
<evidence type="ECO:0000313" key="3">
    <source>
        <dbReference type="Proteomes" id="UP001230933"/>
    </source>
</evidence>
<protein>
    <submittedName>
        <fullName evidence="2">GIY-YIG nuclease family protein</fullName>
    </submittedName>
</protein>
<gene>
    <name evidence="1" type="ORF">QIE55_31800</name>
    <name evidence="2" type="ORF">QIE55_32745</name>
</gene>
<dbReference type="EMBL" id="CP124545">
    <property type="protein sequence ID" value="WMN01886.1"/>
    <property type="molecule type" value="Genomic_DNA"/>
</dbReference>
<dbReference type="Proteomes" id="UP001230933">
    <property type="component" value="Plasmid pMGMM8_1"/>
</dbReference>
<evidence type="ECO:0000313" key="2">
    <source>
        <dbReference type="EMBL" id="WMN03172.1"/>
    </source>
</evidence>
<accession>A0AAX4A025</accession>
<dbReference type="CDD" id="cd00719">
    <property type="entry name" value="GIY-YIG_SF"/>
    <property type="match status" value="1"/>
</dbReference>
<sequence length="293" mass="32725">MSGELVFTVSTSTDFEADYAAERATAAGPLLLNLQGVDLGYDHGARHGTTMATLLESHQPLDVSSDEGFKIRGYIYLIEFDGGAIKYGYTSDLHTRINTHVKKLCRTHSFKITRLWVSVPTINPTEVEFLLRKHARRWSDGRRLERLTPNGQGETEVGYDMDFDAMVSVARRLLYTPVTPVNTAAALTKRRQSKYSSLIRHALYRHLSATGSLNEFSLPTTPFDGPTVSKAPLTYFDLTTTDGLASLLDAGLLPWRHLTLSNADDAKATTAVPPRRRRVSSWIAELFIRRHSQ</sequence>
<keyword evidence="2" id="KW-0614">Plasmid</keyword>
<geneLocation type="plasmid" evidence="2 3">
    <name>pMGMM8_1</name>
</geneLocation>
<name>A0AAX4A025_RHOER</name>